<proteinExistence type="predicted"/>
<evidence type="ECO:0000313" key="1">
    <source>
        <dbReference type="EMBL" id="APU87263.1"/>
    </source>
</evidence>
<dbReference type="AlphaFoldDB" id="A0A1L7JP41"/>
<sequence>MYIKELYDINVGLDEVWIMEYYALMEAINKKLEGNQSLNDFSLNKAYYKRLRSMPIETGFRVQTLDDIAEQLRCNICGVQITAEQYRKNNGVCENVMLINI</sequence>
<dbReference type="EMBL" id="CP015720">
    <property type="protein sequence ID" value="APU87263.1"/>
    <property type="molecule type" value="Genomic_DNA"/>
</dbReference>
<reference evidence="1" key="1">
    <citation type="submission" date="2016-05" db="EMBL/GenBank/DDBJ databases">
        <authorList>
            <person name="Lavstsen T."/>
            <person name="Jespersen J.S."/>
        </authorList>
    </citation>
    <scope>NUCLEOTIDE SEQUENCE</scope>
    <source>
        <strain evidence="1">CDC69096</strain>
        <plasmid evidence="1">pNPD8_2</plasmid>
    </source>
</reference>
<accession>A0A1L7JP41</accession>
<keyword evidence="1" id="KW-0614">Plasmid</keyword>
<name>A0A1L7JP41_CLOBO</name>
<gene>
    <name evidence="1" type="ORF">NPD8_4059</name>
</gene>
<protein>
    <submittedName>
        <fullName evidence="1">Uncharacterized protein</fullName>
    </submittedName>
</protein>
<organism evidence="1">
    <name type="scientific">Clostridium botulinum</name>
    <dbReference type="NCBI Taxonomy" id="1491"/>
    <lineage>
        <taxon>Bacteria</taxon>
        <taxon>Bacillati</taxon>
        <taxon>Bacillota</taxon>
        <taxon>Clostridia</taxon>
        <taxon>Eubacteriales</taxon>
        <taxon>Clostridiaceae</taxon>
        <taxon>Clostridium</taxon>
    </lineage>
</organism>
<geneLocation type="plasmid" evidence="1">
    <name>pNPD8_2</name>
</geneLocation>